<evidence type="ECO:0000256" key="1">
    <source>
        <dbReference type="SAM" id="Phobius"/>
    </source>
</evidence>
<evidence type="ECO:0000256" key="2">
    <source>
        <dbReference type="SAM" id="SignalP"/>
    </source>
</evidence>
<feature type="chain" id="PRO_5043688186" evidence="2">
    <location>
        <begin position="26"/>
        <end position="295"/>
    </location>
</feature>
<dbReference type="PANTHER" id="PTHR33512:SF7">
    <property type="entry name" value="LEGUME LECTIN DOMAIN-CONTAINING PROTEIN"/>
    <property type="match status" value="1"/>
</dbReference>
<proteinExistence type="predicted"/>
<protein>
    <submittedName>
        <fullName evidence="3">Uncharacterized protein</fullName>
    </submittedName>
</protein>
<dbReference type="PANTHER" id="PTHR33512">
    <property type="entry name" value="PROTEIN, PUTATIVE (DUF1191)-RELATED"/>
    <property type="match status" value="1"/>
</dbReference>
<sequence>MEFFKSWYNVIWLIFSLSLTSFVQASYGYDSESLSTFFHDYANASVRNPHTGILYNLSLPANFSGMEVSFARILSAKFWSRGVNFSSFYIPPRVLPMPYVKRLAIVYENLGNWSSVYYQLSNYTLVAPVVGFLAYDSNPSAMGIQKINFSTQGDPIAIRFPHIDVQAGQNFTPKCIEFGAGGSFEIKNMTEANECLTHGEGHFSIVVPSPETPTPMPTPKKKERWKGLVAGIFGLVLLGLVMIVMYKLVRRRQIRGMEKQSEKDVAFNTFWVGRSKMPSASMTRTQPHLEQEYVP</sequence>
<gene>
    <name evidence="3" type="ORF">M0R45_034224</name>
</gene>
<dbReference type="EMBL" id="JBEDUW010000007">
    <property type="protein sequence ID" value="KAK9910256.1"/>
    <property type="molecule type" value="Genomic_DNA"/>
</dbReference>
<evidence type="ECO:0000313" key="4">
    <source>
        <dbReference type="Proteomes" id="UP001457282"/>
    </source>
</evidence>
<dbReference type="GO" id="GO:0016020">
    <property type="term" value="C:membrane"/>
    <property type="evidence" value="ECO:0007669"/>
    <property type="project" value="TreeGrafter"/>
</dbReference>
<keyword evidence="1" id="KW-0472">Membrane</keyword>
<keyword evidence="4" id="KW-1185">Reference proteome</keyword>
<name>A0AAW1VT65_RUBAR</name>
<feature type="transmembrane region" description="Helical" evidence="1">
    <location>
        <begin position="228"/>
        <end position="249"/>
    </location>
</feature>
<evidence type="ECO:0000313" key="3">
    <source>
        <dbReference type="EMBL" id="KAK9910256.1"/>
    </source>
</evidence>
<dbReference type="AlphaFoldDB" id="A0AAW1VT65"/>
<keyword evidence="2" id="KW-0732">Signal</keyword>
<feature type="signal peptide" evidence="2">
    <location>
        <begin position="1"/>
        <end position="25"/>
    </location>
</feature>
<comment type="caution">
    <text evidence="3">The sequence shown here is derived from an EMBL/GenBank/DDBJ whole genome shotgun (WGS) entry which is preliminary data.</text>
</comment>
<keyword evidence="1" id="KW-0812">Transmembrane</keyword>
<dbReference type="InterPro" id="IPR010605">
    <property type="entry name" value="DUF1191"/>
</dbReference>
<organism evidence="3 4">
    <name type="scientific">Rubus argutus</name>
    <name type="common">Southern blackberry</name>
    <dbReference type="NCBI Taxonomy" id="59490"/>
    <lineage>
        <taxon>Eukaryota</taxon>
        <taxon>Viridiplantae</taxon>
        <taxon>Streptophyta</taxon>
        <taxon>Embryophyta</taxon>
        <taxon>Tracheophyta</taxon>
        <taxon>Spermatophyta</taxon>
        <taxon>Magnoliopsida</taxon>
        <taxon>eudicotyledons</taxon>
        <taxon>Gunneridae</taxon>
        <taxon>Pentapetalae</taxon>
        <taxon>rosids</taxon>
        <taxon>fabids</taxon>
        <taxon>Rosales</taxon>
        <taxon>Rosaceae</taxon>
        <taxon>Rosoideae</taxon>
        <taxon>Rosoideae incertae sedis</taxon>
        <taxon>Rubus</taxon>
    </lineage>
</organism>
<dbReference type="Pfam" id="PF06697">
    <property type="entry name" value="DUF1191"/>
    <property type="match status" value="1"/>
</dbReference>
<accession>A0AAW1VT65</accession>
<reference evidence="3 4" key="1">
    <citation type="journal article" date="2023" name="G3 (Bethesda)">
        <title>A chromosome-length genome assembly and annotation of blackberry (Rubus argutus, cv. 'Hillquist').</title>
        <authorList>
            <person name="Bruna T."/>
            <person name="Aryal R."/>
            <person name="Dudchenko O."/>
            <person name="Sargent D.J."/>
            <person name="Mead D."/>
            <person name="Buti M."/>
            <person name="Cavallini A."/>
            <person name="Hytonen T."/>
            <person name="Andres J."/>
            <person name="Pham M."/>
            <person name="Weisz D."/>
            <person name="Mascagni F."/>
            <person name="Usai G."/>
            <person name="Natali L."/>
            <person name="Bassil N."/>
            <person name="Fernandez G.E."/>
            <person name="Lomsadze A."/>
            <person name="Armour M."/>
            <person name="Olukolu B."/>
            <person name="Poorten T."/>
            <person name="Britton C."/>
            <person name="Davik J."/>
            <person name="Ashrafi H."/>
            <person name="Aiden E.L."/>
            <person name="Borodovsky M."/>
            <person name="Worthington M."/>
        </authorList>
    </citation>
    <scope>NUCLEOTIDE SEQUENCE [LARGE SCALE GENOMIC DNA]</scope>
    <source>
        <strain evidence="3">PI 553951</strain>
    </source>
</reference>
<dbReference type="Proteomes" id="UP001457282">
    <property type="component" value="Unassembled WGS sequence"/>
</dbReference>
<keyword evidence="1" id="KW-1133">Transmembrane helix</keyword>